<feature type="transmembrane region" description="Helical" evidence="2">
    <location>
        <begin position="20"/>
        <end position="45"/>
    </location>
</feature>
<dbReference type="KEGG" id="osu:NT6N_27460"/>
<sequence length="91" mass="9645">MDSATTLTATTYLSNHYIPMRTICLLSSAVMLSLLPSCALVGSLLKIPGSILKTAGRTVGVSNLTDEAPQPELDEAPQTEEKNEVTPTGLR</sequence>
<name>A0AAT9FNV8_9BACT</name>
<keyword evidence="2" id="KW-1133">Transmembrane helix</keyword>
<dbReference type="EMBL" id="AP026866">
    <property type="protein sequence ID" value="BDS07706.1"/>
    <property type="molecule type" value="Genomic_DNA"/>
</dbReference>
<reference evidence="3" key="1">
    <citation type="submission" date="2024-07" db="EMBL/GenBank/DDBJ databases">
        <title>Complete genome sequence of Verrucomicrobiaceae bacterium NT6N.</title>
        <authorList>
            <person name="Huang C."/>
            <person name="Takami H."/>
            <person name="Hamasaki K."/>
        </authorList>
    </citation>
    <scope>NUCLEOTIDE SEQUENCE</scope>
    <source>
        <strain evidence="3">NT6N</strain>
    </source>
</reference>
<accession>A0AAT9FNV8</accession>
<protein>
    <submittedName>
        <fullName evidence="3">Uncharacterized protein</fullName>
    </submittedName>
</protein>
<evidence type="ECO:0000313" key="3">
    <source>
        <dbReference type="EMBL" id="BDS07706.1"/>
    </source>
</evidence>
<keyword evidence="2" id="KW-0812">Transmembrane</keyword>
<evidence type="ECO:0000256" key="2">
    <source>
        <dbReference type="SAM" id="Phobius"/>
    </source>
</evidence>
<proteinExistence type="predicted"/>
<feature type="region of interest" description="Disordered" evidence="1">
    <location>
        <begin position="62"/>
        <end position="91"/>
    </location>
</feature>
<gene>
    <name evidence="3" type="ORF">NT6N_27460</name>
</gene>
<evidence type="ECO:0000256" key="1">
    <source>
        <dbReference type="SAM" id="MobiDB-lite"/>
    </source>
</evidence>
<dbReference type="AlphaFoldDB" id="A0AAT9FNV8"/>
<organism evidence="3">
    <name type="scientific">Oceaniferula spumae</name>
    <dbReference type="NCBI Taxonomy" id="2979115"/>
    <lineage>
        <taxon>Bacteria</taxon>
        <taxon>Pseudomonadati</taxon>
        <taxon>Verrucomicrobiota</taxon>
        <taxon>Verrucomicrobiia</taxon>
        <taxon>Verrucomicrobiales</taxon>
        <taxon>Verrucomicrobiaceae</taxon>
        <taxon>Oceaniferula</taxon>
    </lineage>
</organism>
<keyword evidence="2" id="KW-0472">Membrane</keyword>